<evidence type="ECO:0000313" key="2">
    <source>
        <dbReference type="Proteomes" id="UP000789405"/>
    </source>
</evidence>
<proteinExistence type="predicted"/>
<evidence type="ECO:0000313" key="1">
    <source>
        <dbReference type="EMBL" id="CAG8769165.1"/>
    </source>
</evidence>
<reference evidence="1" key="1">
    <citation type="submission" date="2021-06" db="EMBL/GenBank/DDBJ databases">
        <authorList>
            <person name="Kallberg Y."/>
            <person name="Tangrot J."/>
            <person name="Rosling A."/>
        </authorList>
    </citation>
    <scope>NUCLEOTIDE SEQUENCE</scope>
    <source>
        <strain evidence="1">MA453B</strain>
    </source>
</reference>
<accession>A0A9N9J7X3</accession>
<organism evidence="1 2">
    <name type="scientific">Dentiscutata erythropus</name>
    <dbReference type="NCBI Taxonomy" id="1348616"/>
    <lineage>
        <taxon>Eukaryota</taxon>
        <taxon>Fungi</taxon>
        <taxon>Fungi incertae sedis</taxon>
        <taxon>Mucoromycota</taxon>
        <taxon>Glomeromycotina</taxon>
        <taxon>Glomeromycetes</taxon>
        <taxon>Diversisporales</taxon>
        <taxon>Gigasporaceae</taxon>
        <taxon>Dentiscutata</taxon>
    </lineage>
</organism>
<gene>
    <name evidence="1" type="ORF">DERYTH_LOCUS18521</name>
</gene>
<dbReference type="EMBL" id="CAJVPY010018898">
    <property type="protein sequence ID" value="CAG8769165.1"/>
    <property type="molecule type" value="Genomic_DNA"/>
</dbReference>
<dbReference type="Proteomes" id="UP000789405">
    <property type="component" value="Unassembled WGS sequence"/>
</dbReference>
<comment type="caution">
    <text evidence="1">The sequence shown here is derived from an EMBL/GenBank/DDBJ whole genome shotgun (WGS) entry which is preliminary data.</text>
</comment>
<sequence length="336" mass="38495">GHLKTCNLCHKKLGLSLANNNSCRVVSLVQANQNDLCENEFTYTANIDNSLLSDIIDMDNIKDYISTEIEACENSELGMKINLYINLSFSKSEDTSSIYKSIIEAVQNADGYNGKKQSQWYNCSLSSQHDCIISNPKHLCVKQPCFECQGLLKLSLSVDNSMMQLYLRHNILHSHSSAKNNIDKEISISENDEYSLLYSNNENKVYELVFITPFLQLLNSLYNEILIDATYKTNSAEFELYLIIANIEGVGYPLSYLFLNSPKDIPFTQNIELDHFQKMVDDLKYFVTDLNQELAKGNSRYLQAIQRNIPKTLKIAQEIKAYHNRISNISMWKNKE</sequence>
<keyword evidence="2" id="KW-1185">Reference proteome</keyword>
<protein>
    <submittedName>
        <fullName evidence="1">27793_t:CDS:1</fullName>
    </submittedName>
</protein>
<feature type="non-terminal residue" evidence="1">
    <location>
        <position position="336"/>
    </location>
</feature>
<dbReference type="OrthoDB" id="2409008at2759"/>
<dbReference type="AlphaFoldDB" id="A0A9N9J7X3"/>
<name>A0A9N9J7X3_9GLOM</name>